<organism evidence="10 11">
    <name type="scientific">Alicyclobacillus fastidiosus</name>
    <dbReference type="NCBI Taxonomy" id="392011"/>
    <lineage>
        <taxon>Bacteria</taxon>
        <taxon>Bacillati</taxon>
        <taxon>Bacillota</taxon>
        <taxon>Bacilli</taxon>
        <taxon>Bacillales</taxon>
        <taxon>Alicyclobacillaceae</taxon>
        <taxon>Alicyclobacillus</taxon>
    </lineage>
</organism>
<dbReference type="InterPro" id="IPR036259">
    <property type="entry name" value="MFS_trans_sf"/>
</dbReference>
<comment type="caution">
    <text evidence="10">The sequence shown here is derived from an EMBL/GenBank/DDBJ whole genome shotgun (WGS) entry which is preliminary data.</text>
</comment>
<evidence type="ECO:0000256" key="7">
    <source>
        <dbReference type="ARBA" id="ARBA00023136"/>
    </source>
</evidence>
<sequence length="408" mass="42323">MNTFHTAVDHQWATSRRFRTAAILGSLTALAPLSIDMYLPSLPVISKDLHASTSVVQLSITLCLIGLALGQLVAGPLSDARGRRGPLLTGLAIYVVASFVCAVTPNIWLLVALRFVQGFAGAAGIVIARAIVRDLYAGPELTRFFSLLMLVNGVAPILAPVLGGQLLRVMSWRGVFVVLGALGIGMFVMASFALRETLHPEHRKAGGVAETVSTFGVLLRERTFIGFALSQGLVNAAMFGYISGSPFVLQNIYGLSPQMFSVCFAINGLGIILFSRTSGVFAGRVPDVLLFRIGIGIAACGGLALFASVLFHFGLAGVLPTLFLLVSSVGVVGTIGSALAMQNQARSAGSAAALIGVAQLLLGAVASPLVGLGGSHTDLPMGVVIAVCDVGAVVAYVLLARGVRKQIA</sequence>
<evidence type="ECO:0000256" key="1">
    <source>
        <dbReference type="ARBA" id="ARBA00004651"/>
    </source>
</evidence>
<protein>
    <recommendedName>
        <fullName evidence="8">Bcr/CflA family efflux transporter</fullName>
    </recommendedName>
</protein>
<keyword evidence="11" id="KW-1185">Reference proteome</keyword>
<dbReference type="Pfam" id="PF07690">
    <property type="entry name" value="MFS_1"/>
    <property type="match status" value="1"/>
</dbReference>
<dbReference type="SUPFAM" id="SSF103473">
    <property type="entry name" value="MFS general substrate transporter"/>
    <property type="match status" value="1"/>
</dbReference>
<evidence type="ECO:0000256" key="4">
    <source>
        <dbReference type="ARBA" id="ARBA00022475"/>
    </source>
</evidence>
<feature type="transmembrane region" description="Helical" evidence="8">
    <location>
        <begin position="379"/>
        <end position="399"/>
    </location>
</feature>
<feature type="transmembrane region" description="Helical" evidence="8">
    <location>
        <begin position="51"/>
        <end position="75"/>
    </location>
</feature>
<feature type="domain" description="Major facilitator superfamily (MFS) profile" evidence="9">
    <location>
        <begin position="20"/>
        <end position="403"/>
    </location>
</feature>
<feature type="transmembrane region" description="Helical" evidence="8">
    <location>
        <begin position="351"/>
        <end position="373"/>
    </location>
</feature>
<evidence type="ECO:0000256" key="6">
    <source>
        <dbReference type="ARBA" id="ARBA00022989"/>
    </source>
</evidence>
<feature type="transmembrane region" description="Helical" evidence="8">
    <location>
        <begin position="174"/>
        <end position="194"/>
    </location>
</feature>
<dbReference type="InterPro" id="IPR020846">
    <property type="entry name" value="MFS_dom"/>
</dbReference>
<evidence type="ECO:0000256" key="2">
    <source>
        <dbReference type="ARBA" id="ARBA00006236"/>
    </source>
</evidence>
<accession>A0ABV5AJ68</accession>
<gene>
    <name evidence="10" type="ORF">KKP3000_001108</name>
</gene>
<evidence type="ECO:0000313" key="10">
    <source>
        <dbReference type="EMBL" id="MFB5192313.1"/>
    </source>
</evidence>
<dbReference type="PRINTS" id="PR01035">
    <property type="entry name" value="TCRTETA"/>
</dbReference>
<dbReference type="InterPro" id="IPR004812">
    <property type="entry name" value="Efflux_drug-R_Bcr/CmlA"/>
</dbReference>
<dbReference type="Proteomes" id="UP001579974">
    <property type="component" value="Unassembled WGS sequence"/>
</dbReference>
<dbReference type="NCBIfam" id="TIGR00710">
    <property type="entry name" value="efflux_Bcr_CflA"/>
    <property type="match status" value="1"/>
</dbReference>
<keyword evidence="5 8" id="KW-0812">Transmembrane</keyword>
<keyword evidence="4 8" id="KW-1003">Cell membrane</keyword>
<evidence type="ECO:0000259" key="9">
    <source>
        <dbReference type="PROSITE" id="PS50850"/>
    </source>
</evidence>
<feature type="transmembrane region" description="Helical" evidence="8">
    <location>
        <begin position="115"/>
        <end position="132"/>
    </location>
</feature>
<name>A0ABV5AJ68_9BACL</name>
<evidence type="ECO:0000256" key="8">
    <source>
        <dbReference type="RuleBase" id="RU365088"/>
    </source>
</evidence>
<dbReference type="Gene3D" id="1.20.1720.10">
    <property type="entry name" value="Multidrug resistance protein D"/>
    <property type="match status" value="1"/>
</dbReference>
<proteinExistence type="inferred from homology"/>
<dbReference type="InterPro" id="IPR011701">
    <property type="entry name" value="MFS"/>
</dbReference>
<keyword evidence="3 8" id="KW-0813">Transport</keyword>
<dbReference type="RefSeq" id="WP_275474287.1">
    <property type="nucleotide sequence ID" value="NZ_CP162940.1"/>
</dbReference>
<evidence type="ECO:0000256" key="3">
    <source>
        <dbReference type="ARBA" id="ARBA00022448"/>
    </source>
</evidence>
<feature type="transmembrane region" description="Helical" evidence="8">
    <location>
        <begin position="144"/>
        <end position="162"/>
    </location>
</feature>
<feature type="transmembrane region" description="Helical" evidence="8">
    <location>
        <begin position="224"/>
        <end position="243"/>
    </location>
</feature>
<dbReference type="PANTHER" id="PTHR23502">
    <property type="entry name" value="MAJOR FACILITATOR SUPERFAMILY"/>
    <property type="match status" value="1"/>
</dbReference>
<feature type="transmembrane region" description="Helical" evidence="8">
    <location>
        <begin position="317"/>
        <end position="339"/>
    </location>
</feature>
<evidence type="ECO:0000313" key="11">
    <source>
        <dbReference type="Proteomes" id="UP001579974"/>
    </source>
</evidence>
<keyword evidence="6 8" id="KW-1133">Transmembrane helix</keyword>
<dbReference type="CDD" id="cd17320">
    <property type="entry name" value="MFS_MdfA_MDR_like"/>
    <property type="match status" value="1"/>
</dbReference>
<comment type="similarity">
    <text evidence="2 8">Belongs to the major facilitator superfamily. Bcr/CmlA family.</text>
</comment>
<dbReference type="EMBL" id="JBDXSU010000019">
    <property type="protein sequence ID" value="MFB5192313.1"/>
    <property type="molecule type" value="Genomic_DNA"/>
</dbReference>
<dbReference type="PANTHER" id="PTHR23502:SF132">
    <property type="entry name" value="POLYAMINE TRANSPORTER 2-RELATED"/>
    <property type="match status" value="1"/>
</dbReference>
<dbReference type="PROSITE" id="PS50850">
    <property type="entry name" value="MFS"/>
    <property type="match status" value="1"/>
</dbReference>
<reference evidence="10 11" key="1">
    <citation type="journal article" date="2024" name="Int. J. Mol. Sci.">
        <title>Exploration of Alicyclobacillus spp. Genome in Search of Antibiotic Resistance.</title>
        <authorList>
            <person name="Bucka-Kolendo J."/>
            <person name="Kiousi D.E."/>
            <person name="Dekowska A."/>
            <person name="Mikolajczuk-Szczyrba A."/>
            <person name="Karadedos D.M."/>
            <person name="Michael P."/>
            <person name="Galanis A."/>
            <person name="Sokolowska B."/>
        </authorList>
    </citation>
    <scope>NUCLEOTIDE SEQUENCE [LARGE SCALE GENOMIC DNA]</scope>
    <source>
        <strain evidence="10 11">KKP 3000</strain>
    </source>
</reference>
<feature type="transmembrane region" description="Helical" evidence="8">
    <location>
        <begin position="21"/>
        <end position="39"/>
    </location>
</feature>
<comment type="subcellular location">
    <subcellularLocation>
        <location evidence="1 8">Cell membrane</location>
        <topology evidence="1 8">Multi-pass membrane protein</topology>
    </subcellularLocation>
</comment>
<feature type="transmembrane region" description="Helical" evidence="8">
    <location>
        <begin position="255"/>
        <end position="277"/>
    </location>
</feature>
<evidence type="ECO:0000256" key="5">
    <source>
        <dbReference type="ARBA" id="ARBA00022692"/>
    </source>
</evidence>
<feature type="transmembrane region" description="Helical" evidence="8">
    <location>
        <begin position="87"/>
        <end position="109"/>
    </location>
</feature>
<feature type="transmembrane region" description="Helical" evidence="8">
    <location>
        <begin position="289"/>
        <end position="311"/>
    </location>
</feature>
<keyword evidence="7 8" id="KW-0472">Membrane</keyword>
<dbReference type="InterPro" id="IPR001958">
    <property type="entry name" value="Tet-R_TetA/multi-R_MdtG-like"/>
</dbReference>